<dbReference type="InterPro" id="IPR036372">
    <property type="entry name" value="BEACH_dom_sf"/>
</dbReference>
<evidence type="ECO:0000256" key="2">
    <source>
        <dbReference type="ARBA" id="ARBA00022737"/>
    </source>
</evidence>
<dbReference type="CDD" id="cd06071">
    <property type="entry name" value="Beach"/>
    <property type="match status" value="1"/>
</dbReference>
<proteinExistence type="predicted"/>
<evidence type="ECO:0000259" key="6">
    <source>
        <dbReference type="PROSITE" id="PS51783"/>
    </source>
</evidence>
<protein>
    <recommendedName>
        <fullName evidence="4">Beige protein homolog 1</fullName>
    </recommendedName>
</protein>
<keyword evidence="2" id="KW-0677">Repeat</keyword>
<dbReference type="CDD" id="cd01201">
    <property type="entry name" value="PH_BEACH"/>
    <property type="match status" value="1"/>
</dbReference>
<dbReference type="Proteomes" id="UP000054886">
    <property type="component" value="Unassembled WGS sequence"/>
</dbReference>
<evidence type="ECO:0000313" key="8">
    <source>
        <dbReference type="EMBL" id="KTA98440.1"/>
    </source>
</evidence>
<dbReference type="VEuPathDB" id="FungiDB:B1J91_L08140g"/>
<dbReference type="VEuPathDB" id="FungiDB:CAGL0L08140g"/>
<dbReference type="SUPFAM" id="SSF50729">
    <property type="entry name" value="PH domain-like"/>
    <property type="match status" value="1"/>
</dbReference>
<dbReference type="Gene3D" id="2.130.10.10">
    <property type="entry name" value="YVTN repeat-like/Quinoprotein amine dehydrogenase"/>
    <property type="match status" value="1"/>
</dbReference>
<evidence type="ECO:0000313" key="7">
    <source>
        <dbReference type="EMBL" id="KTA96804.1"/>
    </source>
</evidence>
<dbReference type="VEuPathDB" id="FungiDB:GWK60_L07007"/>
<comment type="function">
    <text evidence="3">May be involved in protein sorting and cell wall formation.</text>
</comment>
<dbReference type="EMBL" id="LLZZ01000167">
    <property type="protein sequence ID" value="KTA96804.1"/>
    <property type="molecule type" value="Genomic_DNA"/>
</dbReference>
<dbReference type="SMART" id="SM01026">
    <property type="entry name" value="Beach"/>
    <property type="match status" value="1"/>
</dbReference>
<keyword evidence="1" id="KW-0853">WD repeat</keyword>
<dbReference type="PANTHER" id="PTHR13743:SF123">
    <property type="entry name" value="PROTEIN FAN"/>
    <property type="match status" value="1"/>
</dbReference>
<dbReference type="SUPFAM" id="SSF81837">
    <property type="entry name" value="BEACH domain"/>
    <property type="match status" value="1"/>
</dbReference>
<dbReference type="InterPro" id="IPR023362">
    <property type="entry name" value="PH-BEACH_dom"/>
</dbReference>
<dbReference type="InterPro" id="IPR050865">
    <property type="entry name" value="BEACH_Domain"/>
</dbReference>
<dbReference type="InterPro" id="IPR000409">
    <property type="entry name" value="BEACH_dom"/>
</dbReference>
<dbReference type="VEuPathDB" id="FungiDB:GVI51_L08085"/>
<dbReference type="PANTHER" id="PTHR13743">
    <property type="entry name" value="BEIGE/BEACH-RELATED"/>
    <property type="match status" value="1"/>
</dbReference>
<dbReference type="InterPro" id="IPR015943">
    <property type="entry name" value="WD40/YVTN_repeat-like_dom_sf"/>
</dbReference>
<accession>A0A0W0EGV4</accession>
<dbReference type="InterPro" id="IPR036322">
    <property type="entry name" value="WD40_repeat_dom_sf"/>
</dbReference>
<dbReference type="Pfam" id="PF14844">
    <property type="entry name" value="PH_BEACH"/>
    <property type="match status" value="1"/>
</dbReference>
<organism evidence="8 9">
    <name type="scientific">Candida glabrata</name>
    <name type="common">Yeast</name>
    <name type="synonym">Torulopsis glabrata</name>
    <dbReference type="NCBI Taxonomy" id="5478"/>
    <lineage>
        <taxon>Eukaryota</taxon>
        <taxon>Fungi</taxon>
        <taxon>Dikarya</taxon>
        <taxon>Ascomycota</taxon>
        <taxon>Saccharomycotina</taxon>
        <taxon>Saccharomycetes</taxon>
        <taxon>Saccharomycetales</taxon>
        <taxon>Saccharomycetaceae</taxon>
        <taxon>Nakaseomyces</taxon>
    </lineage>
</organism>
<dbReference type="Gene3D" id="2.30.29.30">
    <property type="entry name" value="Pleckstrin-homology domain (PH domain)/Phosphotyrosine-binding domain (PTB)"/>
    <property type="match status" value="1"/>
</dbReference>
<dbReference type="Gene3D" id="1.10.1540.10">
    <property type="entry name" value="BEACH domain"/>
    <property type="match status" value="1"/>
</dbReference>
<dbReference type="SUPFAM" id="SSF50978">
    <property type="entry name" value="WD40 repeat-like"/>
    <property type="match status" value="1"/>
</dbReference>
<gene>
    <name evidence="8" type="ORF">AO440_005168</name>
    <name evidence="7" type="ORF">AO440_005367</name>
</gene>
<feature type="domain" description="BEACH" evidence="5">
    <location>
        <begin position="1473"/>
        <end position="1767"/>
    </location>
</feature>
<comment type="caution">
    <text evidence="8">The sequence shown here is derived from an EMBL/GenBank/DDBJ whole genome shotgun (WGS) entry which is preliminary data.</text>
</comment>
<dbReference type="PROSITE" id="PS51783">
    <property type="entry name" value="PH_BEACH"/>
    <property type="match status" value="1"/>
</dbReference>
<dbReference type="EMBL" id="LLZZ01000153">
    <property type="protein sequence ID" value="KTA98440.1"/>
    <property type="molecule type" value="Genomic_DNA"/>
</dbReference>
<reference evidence="8 9" key="1">
    <citation type="submission" date="2015-10" db="EMBL/GenBank/DDBJ databases">
        <title>Draft genomes sequences of Candida glabrata isolates 1A, 1B, 2A, 2B, 3A and 3B.</title>
        <authorList>
            <person name="Haavelsrud O.E."/>
            <person name="Gaustad P."/>
        </authorList>
    </citation>
    <scope>NUCLEOTIDE SEQUENCE [LARGE SCALE GENOMIC DNA]</scope>
    <source>
        <strain evidence="8">910700640</strain>
    </source>
</reference>
<dbReference type="FunFam" id="1.10.1540.10:FF:000001">
    <property type="entry name" value="neurobeachin isoform X1"/>
    <property type="match status" value="1"/>
</dbReference>
<evidence type="ECO:0000313" key="9">
    <source>
        <dbReference type="Proteomes" id="UP000054886"/>
    </source>
</evidence>
<sequence length="2089" mass="241841">MDLLSKIELEVLEEDDGTGTHTKDILNDIVNRYTNDRAAKEPLEDYISVELNEKFYIHNSMDSFEFIDEKNSPMRLLETSSIELQIILALIDFSSVNAQRIADWCHQDAKFMKELHDKVLSENKKELKGFTALFYHILKISCSVHDLNKLLSEENAVTSNILKKLFHNSLQLRNFHEYENVYKGFKFKPNVHLNATIHMVIELSDILSNRIATLNNQLYLEIRDGKFCVSNDEYTIAMYESFEFELGKKYNVTLVLKSQDLELFIDGDSINKLTIITEGFTSIDAIDIGSPICSFKLFEFCVFDTVLPEAVITSLTTLNIINMFNEDLMQYAGTNERKTNNWNHRIPIGKNLEKFLIYQYTFEEQLASQNKSTTKMVFDNTEKSEYTSGNFNAYKEADVVASFEALNGVCTLMEQIYKSENLSVIEDRVLLLLYTLKHPSIRSQYYKDYDINLLAYTLLEGPLKRLKTLPSIALIKGISELCCWNTNDPTQSYITDHDIFLDLYLNLNFWRFYEELIEEDHCQAESVKNNMIEIVSYQLYQLESLVKESTYKEENSIILESHNLLQTMCNTLCFLEKSKRLRITNKCTTQLVKLFSCLLANAHNPTTFTWYINTIYYNLKVNCHTNFIMMTKAFNEYLNGMTKDYDNTSIGVNIITPKILLIILEELSTHKLDPSDFTFLLFRYFSINSNVWKKTLKNGGWDILLTYITDLDLSYFESLTEIILLFAVNDLDHYNTETFALNTQTTNNQKENVIRYEAIELLCTYMQWRLHDPSMLDTKNIQLLDTTISRALATINDTIKFDNIQSLDINRTTNLILAIENLALTLTQIATGEKSLNALELAKGLLNNFLITDLELGKHDSYKHYCINRVEAMNSSFLRRMHSDKPNHLLCFFSKELLPNLVDHFFVKYKQNEPARSKAALRLCELILFVHSETSRYHILENDHRFWLELFLKCSDLFSDKVIHNSKMKIAFLKCLKKLLIKIMYAIQFQKLNKKTEENCFFYKYLLAYQLMLFGKEYLGCDRILIMNMIILIGLQINENKADSLALDCLRSVILHQSYDLIHLANNINHEYRMEVMQTLENLLTMDNDEAISMLTESGYFLFSVNQKYRLEDYLNDHTKNLSAIKLEDNNTTIYPRDIYSTDLEALLKNCKSTTVLFANDNANYSPNIIKMQARISQIYESDINEERFLSHSKLLNLLKRRQNILDTQDELELNKTWNLDFLEDCGKQRQRILQTYKVDETGLGNYYNKFSHGVKITDSNAESIRSFDMVPELEQVGTVNSLQTNENRKILKLLKAGDSIQSIWNCSLIKGLNISEGMLIIGSSFVYFVDGFYYLSSERRVLRIEDAPENVRDINIKYLKGMEGNTNSITSYTGIHTFEKNELAFVTKRPYLLRDTALEMLFTDGRSFLLNLKNKLVRNELHDLLSYIACRDTVDIALATTLNDINRNSSNITTQNGIAKDSVRYMFSNAFSGPIELFDKSKITKLWKEGEVSNFHYLMMINMMAGRSCNDLTQYPVFPWVIKEYTTDTLQTTNPINYRDLDKPMGAQTEKRCNEFIERYQLLSELDSDGSLPFHYGTHYSSAMITANYMLRLEPFHSTFMTLQDGNLGHADRLFSSVERTWRSAASESTTDVRELIPEFFYLPEFLKNINDYNLGTRQDGSKVADVILPPWAKGDPKIFTEVNRKALESRYVSEHLHNWIDLIFGAKQRGKEAIESVNVFNSLSYPGTINLDNVNDENERMAITGIIHNFGQTPLQIFRDFHPQKKHIDSYQAKELFLAKLPEIERHIKHVNSDSSATGYCSLEPSANGFGAKNVECWNVSFVGHSVIEKKNMKPMNISIKDGNYIQIEDKILRNLHNTTISYLKILREGMFITGDTNGLLRLWGISNWKEKRVELKATFCGHMNEIKTTNVMYSSSIMISIDQKRQVFQWDLCSGMFIRRLGTDIKNIAISQLEGNIALLKLDNTLYLKNINGDTYWSGKIPNIGDLEVTCLDFFDFTNLEQGFAKHRYWEEKEILIVGTSDCKLRFYEFGLDFSNMSWTVTPVCYVSVHSPVLAVGNYGTRINDARILQIAALDISNVSIWNIDW</sequence>
<feature type="domain" description="BEACH-type PH" evidence="6">
    <location>
        <begin position="1296"/>
        <end position="1427"/>
    </location>
</feature>
<evidence type="ECO:0000256" key="1">
    <source>
        <dbReference type="ARBA" id="ARBA00022574"/>
    </source>
</evidence>
<dbReference type="Pfam" id="PF02138">
    <property type="entry name" value="Beach"/>
    <property type="match status" value="1"/>
</dbReference>
<dbReference type="InterPro" id="IPR011993">
    <property type="entry name" value="PH-like_dom_sf"/>
</dbReference>
<evidence type="ECO:0000256" key="4">
    <source>
        <dbReference type="ARBA" id="ARBA00073334"/>
    </source>
</evidence>
<name>A0A0W0EGV4_CANGB</name>
<dbReference type="PROSITE" id="PS50197">
    <property type="entry name" value="BEACH"/>
    <property type="match status" value="1"/>
</dbReference>
<evidence type="ECO:0000256" key="3">
    <source>
        <dbReference type="ARBA" id="ARBA00054699"/>
    </source>
</evidence>
<evidence type="ECO:0000259" key="5">
    <source>
        <dbReference type="PROSITE" id="PS50197"/>
    </source>
</evidence>